<proteinExistence type="predicted"/>
<dbReference type="AlphaFoldDB" id="A0A151JA75"/>
<name>A0A151JA75_9HYME</name>
<evidence type="ECO:0000313" key="2">
    <source>
        <dbReference type="Proteomes" id="UP000078492"/>
    </source>
</evidence>
<reference evidence="1 2" key="1">
    <citation type="submission" date="2015-09" db="EMBL/GenBank/DDBJ databases">
        <title>Trachymyrmex cornetzi WGS genome.</title>
        <authorList>
            <person name="Nygaard S."/>
            <person name="Hu H."/>
            <person name="Boomsma J."/>
            <person name="Zhang G."/>
        </authorList>
    </citation>
    <scope>NUCLEOTIDE SEQUENCE [LARGE SCALE GENOMIC DNA]</scope>
    <source>
        <strain evidence="1">Tcor2-1</strain>
        <tissue evidence="1">Whole body</tissue>
    </source>
</reference>
<sequence length="105" mass="12096">MSLLVKLVKSIRSVVHGPSVNITNYILKVQTIYQILRSPVSYSHHESSLHLTDVNFGIQAYTIFNHQIDPSDNVLTGQYIDLYYGSSDTVNIFRWLIYYPAKVYI</sequence>
<gene>
    <name evidence="1" type="ORF">ALC57_05641</name>
</gene>
<dbReference type="Proteomes" id="UP000078492">
    <property type="component" value="Unassembled WGS sequence"/>
</dbReference>
<dbReference type="EMBL" id="KQ979308">
    <property type="protein sequence ID" value="KYN21965.1"/>
    <property type="molecule type" value="Genomic_DNA"/>
</dbReference>
<accession>A0A151JA75</accession>
<organism evidence="1 2">
    <name type="scientific">Trachymyrmex cornetzi</name>
    <dbReference type="NCBI Taxonomy" id="471704"/>
    <lineage>
        <taxon>Eukaryota</taxon>
        <taxon>Metazoa</taxon>
        <taxon>Ecdysozoa</taxon>
        <taxon>Arthropoda</taxon>
        <taxon>Hexapoda</taxon>
        <taxon>Insecta</taxon>
        <taxon>Pterygota</taxon>
        <taxon>Neoptera</taxon>
        <taxon>Endopterygota</taxon>
        <taxon>Hymenoptera</taxon>
        <taxon>Apocrita</taxon>
        <taxon>Aculeata</taxon>
        <taxon>Formicoidea</taxon>
        <taxon>Formicidae</taxon>
        <taxon>Myrmicinae</taxon>
        <taxon>Trachymyrmex</taxon>
    </lineage>
</organism>
<keyword evidence="2" id="KW-1185">Reference proteome</keyword>
<evidence type="ECO:0000313" key="1">
    <source>
        <dbReference type="EMBL" id="KYN21965.1"/>
    </source>
</evidence>
<protein>
    <submittedName>
        <fullName evidence="1">Uncharacterized protein</fullName>
    </submittedName>
</protein>